<accession>E1ZBN8</accession>
<dbReference type="RefSeq" id="XP_005848990.1">
    <property type="nucleotide sequence ID" value="XM_005848928.1"/>
</dbReference>
<feature type="compositionally biased region" description="Basic residues" evidence="1">
    <location>
        <begin position="139"/>
        <end position="148"/>
    </location>
</feature>
<dbReference type="Gene3D" id="1.10.10.60">
    <property type="entry name" value="Homeodomain-like"/>
    <property type="match status" value="2"/>
</dbReference>
<feature type="region of interest" description="Disordered" evidence="1">
    <location>
        <begin position="139"/>
        <end position="176"/>
    </location>
</feature>
<evidence type="ECO:0000256" key="1">
    <source>
        <dbReference type="SAM" id="MobiDB-lite"/>
    </source>
</evidence>
<feature type="region of interest" description="Disordered" evidence="1">
    <location>
        <begin position="379"/>
        <end position="414"/>
    </location>
</feature>
<dbReference type="KEGG" id="cvr:CHLNCDRAFT_57554"/>
<dbReference type="PANTHER" id="PTHR31314">
    <property type="entry name" value="MYB FAMILY TRANSCRIPTION FACTOR PHL7-LIKE"/>
    <property type="match status" value="1"/>
</dbReference>
<dbReference type="AlphaFoldDB" id="E1ZBN8"/>
<dbReference type="OrthoDB" id="515466at2759"/>
<sequence>MGDSVGGLEEVPPASSGPGRTLKWTTRVEEAYEAALEQVGGLEAAKPKSVLDQMRGEFPSLTLQSVKWKLLAHRRRVERHRVMEPAGITPPTKWAGRLEEVYEAAVARLGGLQAARPKALLEALLPEFPSMTLQVVKGHVQKQRRRVQRQQQPEGSGSADGGAQATPPHGSPSVAAAMAAAASAGAAGGSATTASSMQVDSFGVGAVSAVQQLIEEPSEGQLRLPQQQQQQQQPHMPRPQRHRQQPQQQQQQPGDEPQRQQPSLLPEPQRHALPLAAPPWQPYLPPAAQRAAARASRAALLCRQMVVLLQQNEERLARLLQALEQRQRREAALSGLAGLGTSGGGGGSSLSSVVAELTPDLQRVLEWLLPRGMAAAAASRCDSSGSGSGSGGGVGSGPALPLRPRPLPARASRQQRNLAEIAGSFTLLPQHTVPPQGSRHDAATCAAPACPVCAYERRLQRSREQRDVAPLPPDARSPQQQQHHQGTGGTSSGIPRILPVAGPPTRVLAELLQIPQALMQPPPH</sequence>
<dbReference type="InParanoid" id="E1ZBN8"/>
<dbReference type="InterPro" id="IPR046955">
    <property type="entry name" value="PHR1-like"/>
</dbReference>
<feature type="compositionally biased region" description="Low complexity" evidence="1">
    <location>
        <begin position="221"/>
        <end position="235"/>
    </location>
</feature>
<feature type="region of interest" description="Disordered" evidence="1">
    <location>
        <begin position="220"/>
        <end position="264"/>
    </location>
</feature>
<feature type="region of interest" description="Disordered" evidence="1">
    <location>
        <begin position="1"/>
        <end position="22"/>
    </location>
</feature>
<feature type="compositionally biased region" description="Low complexity" evidence="1">
    <location>
        <begin position="245"/>
        <end position="262"/>
    </location>
</feature>
<proteinExistence type="predicted"/>
<feature type="region of interest" description="Disordered" evidence="1">
    <location>
        <begin position="461"/>
        <end position="501"/>
    </location>
</feature>
<name>E1ZBN8_CHLVA</name>
<dbReference type="PANTHER" id="PTHR31314:SF164">
    <property type="entry name" value="HTH MYB-TYPE DOMAIN-CONTAINING PROTEIN"/>
    <property type="match status" value="1"/>
</dbReference>
<dbReference type="Proteomes" id="UP000008141">
    <property type="component" value="Unassembled WGS sequence"/>
</dbReference>
<dbReference type="GeneID" id="17356316"/>
<organism evidence="3">
    <name type="scientific">Chlorella variabilis</name>
    <name type="common">Green alga</name>
    <dbReference type="NCBI Taxonomy" id="554065"/>
    <lineage>
        <taxon>Eukaryota</taxon>
        <taxon>Viridiplantae</taxon>
        <taxon>Chlorophyta</taxon>
        <taxon>core chlorophytes</taxon>
        <taxon>Trebouxiophyceae</taxon>
        <taxon>Chlorellales</taxon>
        <taxon>Chlorellaceae</taxon>
        <taxon>Chlorella clade</taxon>
        <taxon>Chlorella</taxon>
    </lineage>
</organism>
<feature type="compositionally biased region" description="Gly residues" evidence="1">
    <location>
        <begin position="386"/>
        <end position="396"/>
    </location>
</feature>
<evidence type="ECO:0000313" key="3">
    <source>
        <dbReference type="Proteomes" id="UP000008141"/>
    </source>
</evidence>
<evidence type="ECO:0000313" key="2">
    <source>
        <dbReference type="EMBL" id="EFN56888.1"/>
    </source>
</evidence>
<keyword evidence="3" id="KW-1185">Reference proteome</keyword>
<dbReference type="GO" id="GO:0003700">
    <property type="term" value="F:DNA-binding transcription factor activity"/>
    <property type="evidence" value="ECO:0007669"/>
    <property type="project" value="InterPro"/>
</dbReference>
<reference evidence="2 3" key="1">
    <citation type="journal article" date="2010" name="Plant Cell">
        <title>The Chlorella variabilis NC64A genome reveals adaptation to photosymbiosis, coevolution with viruses, and cryptic sex.</title>
        <authorList>
            <person name="Blanc G."/>
            <person name="Duncan G."/>
            <person name="Agarkova I."/>
            <person name="Borodovsky M."/>
            <person name="Gurnon J."/>
            <person name="Kuo A."/>
            <person name="Lindquist E."/>
            <person name="Lucas S."/>
            <person name="Pangilinan J."/>
            <person name="Polle J."/>
            <person name="Salamov A."/>
            <person name="Terry A."/>
            <person name="Yamada T."/>
            <person name="Dunigan D.D."/>
            <person name="Grigoriev I.V."/>
            <person name="Claverie J.M."/>
            <person name="Van Etten J.L."/>
        </authorList>
    </citation>
    <scope>NUCLEOTIDE SEQUENCE [LARGE SCALE GENOMIC DNA]</scope>
    <source>
        <strain evidence="2 3">NC64A</strain>
    </source>
</reference>
<gene>
    <name evidence="2" type="ORF">CHLNCDRAFT_57554</name>
</gene>
<dbReference type="EMBL" id="GL433841">
    <property type="protein sequence ID" value="EFN56888.1"/>
    <property type="molecule type" value="Genomic_DNA"/>
</dbReference>
<protein>
    <submittedName>
        <fullName evidence="2">Expressed protein</fullName>
    </submittedName>
</protein>